<reference evidence="3" key="1">
    <citation type="journal article" date="2019" name="Int. J. Syst. Evol. Microbiol.">
        <title>The Global Catalogue of Microorganisms (GCM) 10K type strain sequencing project: providing services to taxonomists for standard genome sequencing and annotation.</title>
        <authorList>
            <consortium name="The Broad Institute Genomics Platform"/>
            <consortium name="The Broad Institute Genome Sequencing Center for Infectious Disease"/>
            <person name="Wu L."/>
            <person name="Ma J."/>
        </authorList>
    </citation>
    <scope>NUCLEOTIDE SEQUENCE [LARGE SCALE GENOMIC DNA]</scope>
    <source>
        <strain evidence="3">CCM 7941</strain>
    </source>
</reference>
<evidence type="ECO:0000313" key="3">
    <source>
        <dbReference type="Proteomes" id="UP001595536"/>
    </source>
</evidence>
<dbReference type="Pfam" id="PF07330">
    <property type="entry name" value="DUF1467"/>
    <property type="match status" value="1"/>
</dbReference>
<dbReference type="InterPro" id="IPR009935">
    <property type="entry name" value="DUF1467"/>
</dbReference>
<dbReference type="Proteomes" id="UP001595536">
    <property type="component" value="Unassembled WGS sequence"/>
</dbReference>
<comment type="caution">
    <text evidence="2">The sequence shown here is derived from an EMBL/GenBank/DDBJ whole genome shotgun (WGS) entry which is preliminary data.</text>
</comment>
<sequence length="76" mass="8508">MSVSLGVAVYFVIWWITLFAVLPFGVRGQHETGEVVEGSEPGAPARPLLLWKALWTTVIASILFAALYFTYPYIEF</sequence>
<dbReference type="EMBL" id="JBHRUV010000046">
    <property type="protein sequence ID" value="MFC3266607.1"/>
    <property type="molecule type" value="Genomic_DNA"/>
</dbReference>
<accession>A0ABV7LGE5</accession>
<name>A0ABV7LGE5_9HYPH</name>
<protein>
    <submittedName>
        <fullName evidence="2">DUF1467 family protein</fullName>
    </submittedName>
</protein>
<keyword evidence="1" id="KW-1133">Transmembrane helix</keyword>
<evidence type="ECO:0000256" key="1">
    <source>
        <dbReference type="SAM" id="Phobius"/>
    </source>
</evidence>
<keyword evidence="1" id="KW-0472">Membrane</keyword>
<feature type="transmembrane region" description="Helical" evidence="1">
    <location>
        <begin position="53"/>
        <end position="74"/>
    </location>
</feature>
<keyword evidence="3" id="KW-1185">Reference proteome</keyword>
<organism evidence="2 3">
    <name type="scientific">Camelimonas abortus</name>
    <dbReference type="NCBI Taxonomy" id="1017184"/>
    <lineage>
        <taxon>Bacteria</taxon>
        <taxon>Pseudomonadati</taxon>
        <taxon>Pseudomonadota</taxon>
        <taxon>Alphaproteobacteria</taxon>
        <taxon>Hyphomicrobiales</taxon>
        <taxon>Chelatococcaceae</taxon>
        <taxon>Camelimonas</taxon>
    </lineage>
</organism>
<proteinExistence type="predicted"/>
<evidence type="ECO:0000313" key="2">
    <source>
        <dbReference type="EMBL" id="MFC3266607.1"/>
    </source>
</evidence>
<gene>
    <name evidence="2" type="ORF">ACFOEX_09615</name>
</gene>
<dbReference type="RefSeq" id="WP_376830655.1">
    <property type="nucleotide sequence ID" value="NZ_JBHLWR010000006.1"/>
</dbReference>
<keyword evidence="1" id="KW-0812">Transmembrane</keyword>
<feature type="transmembrane region" description="Helical" evidence="1">
    <location>
        <begin position="7"/>
        <end position="26"/>
    </location>
</feature>